<feature type="transmembrane region" description="Helical" evidence="7">
    <location>
        <begin position="134"/>
        <end position="158"/>
    </location>
</feature>
<protein>
    <submittedName>
        <fullName evidence="10">Multiple sugar transport system permease protein</fullName>
    </submittedName>
</protein>
<evidence type="ECO:0000313" key="11">
    <source>
        <dbReference type="Proteomes" id="UP000198802"/>
    </source>
</evidence>
<dbReference type="GO" id="GO:0005886">
    <property type="term" value="C:plasma membrane"/>
    <property type="evidence" value="ECO:0007669"/>
    <property type="project" value="UniProtKB-SubCell"/>
</dbReference>
<dbReference type="CDD" id="cd06261">
    <property type="entry name" value="TM_PBP2"/>
    <property type="match status" value="1"/>
</dbReference>
<keyword evidence="4 7" id="KW-0812">Transmembrane</keyword>
<dbReference type="Proteomes" id="UP000198802">
    <property type="component" value="Unassembled WGS sequence"/>
</dbReference>
<feature type="domain" description="ABC transmembrane type-1" evidence="9">
    <location>
        <begin position="130"/>
        <end position="318"/>
    </location>
</feature>
<keyword evidence="3" id="KW-1003">Cell membrane</keyword>
<feature type="transmembrane region" description="Helical" evidence="7">
    <location>
        <begin position="165"/>
        <end position="188"/>
    </location>
</feature>
<evidence type="ECO:0000256" key="2">
    <source>
        <dbReference type="ARBA" id="ARBA00022448"/>
    </source>
</evidence>
<sequence>MSISEPLAAPSASAGTAARSAAAPSSATPSSAGAATEGAAAAVSCSAGAGTEETGGGAAAGTSRRRWLPASGRHLLMTVLSVFSLFPIYWMFASSFRRPGDVNDNSLFPWPLSLENYRIVFDSLDVGTLLANTFVIAAVTAVGQLLVCLLAAYAFAAWDFRGKGLLFLLFVATWLVPFQVTMVSNYLVLSNIGLLNTLAGVIVPNLCSALAVLMLRQHMQAFPRELLDAAKMDGRGSWTTLWTVVIPNLRPVLASLSILLFITAWNDYLWPALVLPRANSVVQLGIRSFLGAEGDAWGAIMAASGLACLPIFAIYLVMQRQVIDAFVRSGLR</sequence>
<dbReference type="PANTHER" id="PTHR43744">
    <property type="entry name" value="ABC TRANSPORTER PERMEASE PROTEIN MG189-RELATED-RELATED"/>
    <property type="match status" value="1"/>
</dbReference>
<evidence type="ECO:0000313" key="10">
    <source>
        <dbReference type="EMBL" id="CUU55346.1"/>
    </source>
</evidence>
<keyword evidence="10" id="KW-0762">Sugar transport</keyword>
<evidence type="ECO:0000256" key="8">
    <source>
        <dbReference type="SAM" id="MobiDB-lite"/>
    </source>
</evidence>
<comment type="similarity">
    <text evidence="7">Belongs to the binding-protein-dependent transport system permease family.</text>
</comment>
<dbReference type="RefSeq" id="WP_091273661.1">
    <property type="nucleotide sequence ID" value="NZ_FAOZ01000004.1"/>
</dbReference>
<dbReference type="EMBL" id="FAOZ01000004">
    <property type="protein sequence ID" value="CUU55346.1"/>
    <property type="molecule type" value="Genomic_DNA"/>
</dbReference>
<dbReference type="PROSITE" id="PS50928">
    <property type="entry name" value="ABC_TM1"/>
    <property type="match status" value="1"/>
</dbReference>
<accession>A0A0S4QJV0</accession>
<feature type="transmembrane region" description="Helical" evidence="7">
    <location>
        <begin position="194"/>
        <end position="215"/>
    </location>
</feature>
<keyword evidence="11" id="KW-1185">Reference proteome</keyword>
<evidence type="ECO:0000256" key="5">
    <source>
        <dbReference type="ARBA" id="ARBA00022989"/>
    </source>
</evidence>
<feature type="transmembrane region" description="Helical" evidence="7">
    <location>
        <begin position="296"/>
        <end position="318"/>
    </location>
</feature>
<name>A0A0S4QJV0_9ACTN</name>
<proteinExistence type="inferred from homology"/>
<evidence type="ECO:0000256" key="6">
    <source>
        <dbReference type="ARBA" id="ARBA00023136"/>
    </source>
</evidence>
<keyword evidence="2 7" id="KW-0813">Transport</keyword>
<dbReference type="GO" id="GO:0055085">
    <property type="term" value="P:transmembrane transport"/>
    <property type="evidence" value="ECO:0007669"/>
    <property type="project" value="InterPro"/>
</dbReference>
<evidence type="ECO:0000259" key="9">
    <source>
        <dbReference type="PROSITE" id="PS50928"/>
    </source>
</evidence>
<feature type="compositionally biased region" description="Low complexity" evidence="8">
    <location>
        <begin position="8"/>
        <end position="32"/>
    </location>
</feature>
<feature type="transmembrane region" description="Helical" evidence="7">
    <location>
        <begin position="241"/>
        <end position="265"/>
    </location>
</feature>
<evidence type="ECO:0000256" key="4">
    <source>
        <dbReference type="ARBA" id="ARBA00022692"/>
    </source>
</evidence>
<dbReference type="InterPro" id="IPR035906">
    <property type="entry name" value="MetI-like_sf"/>
</dbReference>
<dbReference type="InterPro" id="IPR000515">
    <property type="entry name" value="MetI-like"/>
</dbReference>
<keyword evidence="5 7" id="KW-1133">Transmembrane helix</keyword>
<evidence type="ECO:0000256" key="3">
    <source>
        <dbReference type="ARBA" id="ARBA00022475"/>
    </source>
</evidence>
<organism evidence="10 11">
    <name type="scientific">Parafrankia irregularis</name>
    <dbReference type="NCBI Taxonomy" id="795642"/>
    <lineage>
        <taxon>Bacteria</taxon>
        <taxon>Bacillati</taxon>
        <taxon>Actinomycetota</taxon>
        <taxon>Actinomycetes</taxon>
        <taxon>Frankiales</taxon>
        <taxon>Frankiaceae</taxon>
        <taxon>Parafrankia</taxon>
    </lineage>
</organism>
<feature type="transmembrane region" description="Helical" evidence="7">
    <location>
        <begin position="74"/>
        <end position="92"/>
    </location>
</feature>
<evidence type="ECO:0000256" key="7">
    <source>
        <dbReference type="RuleBase" id="RU363032"/>
    </source>
</evidence>
<gene>
    <name evidence="10" type="ORF">Ga0074812_104428</name>
</gene>
<dbReference type="AlphaFoldDB" id="A0A0S4QJV0"/>
<dbReference type="Pfam" id="PF00528">
    <property type="entry name" value="BPD_transp_1"/>
    <property type="match status" value="1"/>
</dbReference>
<feature type="region of interest" description="Disordered" evidence="8">
    <location>
        <begin position="1"/>
        <end position="32"/>
    </location>
</feature>
<keyword evidence="6 7" id="KW-0472">Membrane</keyword>
<reference evidence="11" key="1">
    <citation type="submission" date="2015-11" db="EMBL/GenBank/DDBJ databases">
        <authorList>
            <person name="Varghese N."/>
        </authorList>
    </citation>
    <scope>NUCLEOTIDE SEQUENCE [LARGE SCALE GENOMIC DNA]</scope>
    <source>
        <strain evidence="11">DSM 45899</strain>
    </source>
</reference>
<evidence type="ECO:0000256" key="1">
    <source>
        <dbReference type="ARBA" id="ARBA00004651"/>
    </source>
</evidence>
<comment type="subcellular location">
    <subcellularLocation>
        <location evidence="1 7">Cell membrane</location>
        <topology evidence="1 7">Multi-pass membrane protein</topology>
    </subcellularLocation>
</comment>
<dbReference type="SUPFAM" id="SSF161098">
    <property type="entry name" value="MetI-like"/>
    <property type="match status" value="1"/>
</dbReference>
<dbReference type="Gene3D" id="1.10.3720.10">
    <property type="entry name" value="MetI-like"/>
    <property type="match status" value="1"/>
</dbReference>
<dbReference type="PANTHER" id="PTHR43744:SF8">
    <property type="entry name" value="SN-GLYCEROL-3-PHOSPHATE TRANSPORT SYSTEM PERMEASE PROTEIN UGPE"/>
    <property type="match status" value="1"/>
</dbReference>